<protein>
    <recommendedName>
        <fullName evidence="3">MarR family transcriptional regulator</fullName>
    </recommendedName>
</protein>
<name>A0ABR6QV40_RHITR</name>
<comment type="caution">
    <text evidence="1">The sequence shown here is derived from an EMBL/GenBank/DDBJ whole genome shotgun (WGS) entry which is preliminary data.</text>
</comment>
<sequence length="339" mass="36460">MSTDVLDTAHPTTLKELFMGRVLDFPPHRPASSGRATGTNPTGKPSELIETEQFSSAVFLLARSFAAAYESLPWTAALFATQQRRLLCHAALSDYFLAVRRVGAGLTRSGFGSLARQYGIASRNTAYAFFDEALRYNVIRPVAGSRGGPSDEVGPTHSTLSMLIRWYSLHFQALDLIDGGGRAARFLMEPQRMLILIEPLAAHALLTSREVRSPGPLHAIFASGDTGGFLMDRLIAGIDPETVVGQGRLLTNVSSISSLASSLGLSRAHISDKLAAAESIGAVGWSSRRGRSRIWISSGFYQEYARAHARKLGILDDAFTEACAILASFPIKSAATSDS</sequence>
<dbReference type="RefSeq" id="WP_244441555.1">
    <property type="nucleotide sequence ID" value="NZ_JAADZA010000014.1"/>
</dbReference>
<accession>A0ABR6QV40</accession>
<evidence type="ECO:0000313" key="2">
    <source>
        <dbReference type="Proteomes" id="UP000526625"/>
    </source>
</evidence>
<organism evidence="1 2">
    <name type="scientific">Rhizobium tropici</name>
    <dbReference type="NCBI Taxonomy" id="398"/>
    <lineage>
        <taxon>Bacteria</taxon>
        <taxon>Pseudomonadati</taxon>
        <taxon>Pseudomonadota</taxon>
        <taxon>Alphaproteobacteria</taxon>
        <taxon>Hyphomicrobiales</taxon>
        <taxon>Rhizobiaceae</taxon>
        <taxon>Rhizobium/Agrobacterium group</taxon>
        <taxon>Rhizobium</taxon>
    </lineage>
</organism>
<dbReference type="EMBL" id="JACHBF010000003">
    <property type="protein sequence ID" value="MBB6490809.1"/>
    <property type="molecule type" value="Genomic_DNA"/>
</dbReference>
<keyword evidence="2" id="KW-1185">Reference proteome</keyword>
<dbReference type="Proteomes" id="UP000526625">
    <property type="component" value="Unassembled WGS sequence"/>
</dbReference>
<gene>
    <name evidence="1" type="ORF">GGD45_001206</name>
</gene>
<proteinExistence type="predicted"/>
<evidence type="ECO:0008006" key="3">
    <source>
        <dbReference type="Google" id="ProtNLM"/>
    </source>
</evidence>
<reference evidence="1 2" key="1">
    <citation type="submission" date="2020-08" db="EMBL/GenBank/DDBJ databases">
        <title>Genomic Encyclopedia of Type Strains, Phase IV (KMG-V): Genome sequencing to study the core and pangenomes of soil and plant-associated prokaryotes.</title>
        <authorList>
            <person name="Whitman W."/>
        </authorList>
    </citation>
    <scope>NUCLEOTIDE SEQUENCE [LARGE SCALE GENOMIC DNA]</scope>
    <source>
        <strain evidence="1 2">SEMIA 4059</strain>
    </source>
</reference>
<evidence type="ECO:0000313" key="1">
    <source>
        <dbReference type="EMBL" id="MBB6490809.1"/>
    </source>
</evidence>